<evidence type="ECO:0008006" key="5">
    <source>
        <dbReference type="Google" id="ProtNLM"/>
    </source>
</evidence>
<dbReference type="InterPro" id="IPR036047">
    <property type="entry name" value="F-box-like_dom_sf"/>
</dbReference>
<feature type="domain" description="F-box associated beta-propeller type 3" evidence="2">
    <location>
        <begin position="68"/>
        <end position="299"/>
    </location>
</feature>
<protein>
    <recommendedName>
        <fullName evidence="5">F-box domain-containing protein</fullName>
    </recommendedName>
</protein>
<name>A0AA35Z4I9_LACSI</name>
<sequence>MAEHHPSPPNLITELPHDVIFYNILPRLPVKHATSLRCVSKQWNSFLNTRLFTIMHLDHHQNHHKLLLFSDTKPCTHFRTVHCETLDDGFSDSRSLPFVASSSKNITILGSCNGLVCVGVTKEGREDGYYSFMMLWNPSTGECKRMSGDYSDAKCYKVTGSASELYYKASADDYMFLRVTEDGDAYIYSLKADSWRKLYCMDLTRRRTKLVWGASILHNGNIYFIDEGVRRIRSRLSFSVIKFNTKKEKFTVMETPRFGDVTTDFLNSMVLEKEGKLHLCVTYKRNSTDQLGGKLWRMDGDVFRRRKVVRYQIPGKFYYVKPLHLMKNGNWVTVCRSGCHVNELDPGRDFEKSSYATTKKDYKIDFRKKGIYIETLVSPNRKMK</sequence>
<dbReference type="EMBL" id="OX465081">
    <property type="protein sequence ID" value="CAI9285513.1"/>
    <property type="molecule type" value="Genomic_DNA"/>
</dbReference>
<keyword evidence="4" id="KW-1185">Reference proteome</keyword>
<dbReference type="NCBIfam" id="TIGR01640">
    <property type="entry name" value="F_box_assoc_1"/>
    <property type="match status" value="1"/>
</dbReference>
<dbReference type="PANTHER" id="PTHR31672:SF13">
    <property type="entry name" value="F-BOX PROTEIN CPR30-LIKE"/>
    <property type="match status" value="1"/>
</dbReference>
<dbReference type="PANTHER" id="PTHR31672">
    <property type="entry name" value="BNACNNG10540D PROTEIN"/>
    <property type="match status" value="1"/>
</dbReference>
<dbReference type="Proteomes" id="UP001177003">
    <property type="component" value="Chromosome 5"/>
</dbReference>
<dbReference type="InterPro" id="IPR050796">
    <property type="entry name" value="SCF_F-box_component"/>
</dbReference>
<reference evidence="3" key="1">
    <citation type="submission" date="2023-04" db="EMBL/GenBank/DDBJ databases">
        <authorList>
            <person name="Vijverberg K."/>
            <person name="Xiong W."/>
            <person name="Schranz E."/>
        </authorList>
    </citation>
    <scope>NUCLEOTIDE SEQUENCE</scope>
</reference>
<gene>
    <name evidence="3" type="ORF">LSALG_LOCUS24975</name>
</gene>
<feature type="domain" description="F-box" evidence="1">
    <location>
        <begin position="14"/>
        <end position="52"/>
    </location>
</feature>
<dbReference type="Pfam" id="PF08268">
    <property type="entry name" value="FBA_3"/>
    <property type="match status" value="1"/>
</dbReference>
<evidence type="ECO:0000259" key="2">
    <source>
        <dbReference type="Pfam" id="PF08268"/>
    </source>
</evidence>
<proteinExistence type="predicted"/>
<accession>A0AA35Z4I9</accession>
<dbReference type="Pfam" id="PF00646">
    <property type="entry name" value="F-box"/>
    <property type="match status" value="1"/>
</dbReference>
<evidence type="ECO:0000259" key="1">
    <source>
        <dbReference type="Pfam" id="PF00646"/>
    </source>
</evidence>
<organism evidence="3 4">
    <name type="scientific">Lactuca saligna</name>
    <name type="common">Willowleaf lettuce</name>
    <dbReference type="NCBI Taxonomy" id="75948"/>
    <lineage>
        <taxon>Eukaryota</taxon>
        <taxon>Viridiplantae</taxon>
        <taxon>Streptophyta</taxon>
        <taxon>Embryophyta</taxon>
        <taxon>Tracheophyta</taxon>
        <taxon>Spermatophyta</taxon>
        <taxon>Magnoliopsida</taxon>
        <taxon>eudicotyledons</taxon>
        <taxon>Gunneridae</taxon>
        <taxon>Pentapetalae</taxon>
        <taxon>asterids</taxon>
        <taxon>campanulids</taxon>
        <taxon>Asterales</taxon>
        <taxon>Asteraceae</taxon>
        <taxon>Cichorioideae</taxon>
        <taxon>Cichorieae</taxon>
        <taxon>Lactucinae</taxon>
        <taxon>Lactuca</taxon>
    </lineage>
</organism>
<evidence type="ECO:0000313" key="3">
    <source>
        <dbReference type="EMBL" id="CAI9285513.1"/>
    </source>
</evidence>
<dbReference type="InterPro" id="IPR001810">
    <property type="entry name" value="F-box_dom"/>
</dbReference>
<dbReference type="SUPFAM" id="SSF81383">
    <property type="entry name" value="F-box domain"/>
    <property type="match status" value="1"/>
</dbReference>
<dbReference type="SUPFAM" id="SSF50965">
    <property type="entry name" value="Galactose oxidase, central domain"/>
    <property type="match status" value="1"/>
</dbReference>
<dbReference type="InterPro" id="IPR017451">
    <property type="entry name" value="F-box-assoc_interact_dom"/>
</dbReference>
<evidence type="ECO:0000313" key="4">
    <source>
        <dbReference type="Proteomes" id="UP001177003"/>
    </source>
</evidence>
<dbReference type="AlphaFoldDB" id="A0AA35Z4I9"/>
<dbReference type="InterPro" id="IPR011043">
    <property type="entry name" value="Gal_Oxase/kelch_b-propeller"/>
</dbReference>
<dbReference type="InterPro" id="IPR013187">
    <property type="entry name" value="F-box-assoc_dom_typ3"/>
</dbReference>